<dbReference type="PANTHER" id="PTHR33362">
    <property type="entry name" value="SIALIC ACID TRAP TRANSPORTER PERMEASE PROTEIN SIAT-RELATED"/>
    <property type="match status" value="1"/>
</dbReference>
<keyword evidence="7" id="KW-0813">Transport</keyword>
<keyword evidence="4 7" id="KW-0812">Transmembrane</keyword>
<evidence type="ECO:0000256" key="6">
    <source>
        <dbReference type="ARBA" id="ARBA00023136"/>
    </source>
</evidence>
<organism evidence="9 10">
    <name type="scientific">Limimaricola pyoseonensis</name>
    <dbReference type="NCBI Taxonomy" id="521013"/>
    <lineage>
        <taxon>Bacteria</taxon>
        <taxon>Pseudomonadati</taxon>
        <taxon>Pseudomonadota</taxon>
        <taxon>Alphaproteobacteria</taxon>
        <taxon>Rhodobacterales</taxon>
        <taxon>Paracoccaceae</taxon>
        <taxon>Limimaricola</taxon>
    </lineage>
</organism>
<dbReference type="OrthoDB" id="9790209at2"/>
<keyword evidence="6 7" id="KW-0472">Membrane</keyword>
<reference evidence="10" key="1">
    <citation type="submission" date="2016-10" db="EMBL/GenBank/DDBJ databases">
        <authorList>
            <person name="Varghese N."/>
            <person name="Submissions S."/>
        </authorList>
    </citation>
    <scope>NUCLEOTIDE SEQUENCE [LARGE SCALE GENOMIC DNA]</scope>
    <source>
        <strain evidence="10">DSM 21424</strain>
    </source>
</reference>
<dbReference type="AlphaFoldDB" id="A0A1G7HUA2"/>
<feature type="transmembrane region" description="Helical" evidence="7">
    <location>
        <begin position="249"/>
        <end position="268"/>
    </location>
</feature>
<dbReference type="PIRSF" id="PIRSF006066">
    <property type="entry name" value="HI0050"/>
    <property type="match status" value="1"/>
</dbReference>
<feature type="transmembrane region" description="Helical" evidence="7">
    <location>
        <begin position="15"/>
        <end position="43"/>
    </location>
</feature>
<evidence type="ECO:0000313" key="10">
    <source>
        <dbReference type="Proteomes" id="UP000198922"/>
    </source>
</evidence>
<comment type="subcellular location">
    <subcellularLocation>
        <location evidence="1 7">Cell inner membrane</location>
        <topology evidence="1 7">Multi-pass membrane protein</topology>
    </subcellularLocation>
</comment>
<evidence type="ECO:0000259" key="8">
    <source>
        <dbReference type="Pfam" id="PF06808"/>
    </source>
</evidence>
<feature type="transmembrane region" description="Helical" evidence="7">
    <location>
        <begin position="144"/>
        <end position="171"/>
    </location>
</feature>
<proteinExistence type="inferred from homology"/>
<dbReference type="GO" id="GO:0022857">
    <property type="term" value="F:transmembrane transporter activity"/>
    <property type="evidence" value="ECO:0007669"/>
    <property type="project" value="UniProtKB-UniRule"/>
</dbReference>
<dbReference type="RefSeq" id="WP_090113775.1">
    <property type="nucleotide sequence ID" value="NZ_FNAT01000006.1"/>
</dbReference>
<dbReference type="InterPro" id="IPR004681">
    <property type="entry name" value="TRAP_DctM"/>
</dbReference>
<dbReference type="Pfam" id="PF06808">
    <property type="entry name" value="DctM"/>
    <property type="match status" value="1"/>
</dbReference>
<comment type="function">
    <text evidence="7">Part of the tripartite ATP-independent periplasmic (TRAP) transport system.</text>
</comment>
<dbReference type="InterPro" id="IPR010656">
    <property type="entry name" value="DctM"/>
</dbReference>
<evidence type="ECO:0000256" key="7">
    <source>
        <dbReference type="RuleBase" id="RU369079"/>
    </source>
</evidence>
<dbReference type="GO" id="GO:0005886">
    <property type="term" value="C:plasma membrane"/>
    <property type="evidence" value="ECO:0007669"/>
    <property type="project" value="UniProtKB-SubCell"/>
</dbReference>
<feature type="transmembrane region" description="Helical" evidence="7">
    <location>
        <begin position="226"/>
        <end position="243"/>
    </location>
</feature>
<comment type="subunit">
    <text evidence="7">The complex comprises the extracytoplasmic solute receptor protein and the two transmembrane proteins.</text>
</comment>
<evidence type="ECO:0000256" key="3">
    <source>
        <dbReference type="ARBA" id="ARBA00022519"/>
    </source>
</evidence>
<evidence type="ECO:0000256" key="1">
    <source>
        <dbReference type="ARBA" id="ARBA00004429"/>
    </source>
</evidence>
<feature type="transmembrane region" description="Helical" evidence="7">
    <location>
        <begin position="101"/>
        <end position="132"/>
    </location>
</feature>
<feature type="transmembrane region" description="Helical" evidence="7">
    <location>
        <begin position="363"/>
        <end position="392"/>
    </location>
</feature>
<keyword evidence="5 7" id="KW-1133">Transmembrane helix</keyword>
<feature type="transmembrane region" description="Helical" evidence="7">
    <location>
        <begin position="321"/>
        <end position="351"/>
    </location>
</feature>
<evidence type="ECO:0000256" key="5">
    <source>
        <dbReference type="ARBA" id="ARBA00022989"/>
    </source>
</evidence>
<feature type="transmembrane region" description="Helical" evidence="7">
    <location>
        <begin position="404"/>
        <end position="427"/>
    </location>
</feature>
<sequence length="436" mass="45135">MLPLDLAAGVLPGLLFAALGLLIAFGIPIAFALIAASALVVWLDPRLVPWILMQRMYYGMDSFVLLAVPLFLLAGNVINAARVTDRLIAFALALLGRFRGALAQVNIFVSVLFGGVSGSSTADAAGVGTVLIPAMKREGYPASLSVAVTATSSVIGNVIPPSITMIVWGAITNTSIGGLFFAGIVPGLLIGLALMAVSALLSRRHEVPVREPAGAAEILSTSRDGLLALSIPLAVVGGIRFGWFSPTEAAVIAVLVALVLGFAVYRTLDLRGVARATSDTARLSALSLFSLVGASVFGYLISFYKLPPLLMGLVSVSDPTLVLLFAAAVILLVGTFMDALPATAILAPLLLPMALEAGVHPVHFGIVGVMALAFGLVTPPYGLCLLIAARIGGIPMLSAMGATTLYLLAMLGVLLACILFPELVLAFPRWVAPDLM</sequence>
<name>A0A1G7HUA2_9RHOB</name>
<dbReference type="EMBL" id="FNAT01000006">
    <property type="protein sequence ID" value="SDF04111.1"/>
    <property type="molecule type" value="Genomic_DNA"/>
</dbReference>
<accession>A0A1G7HUA2</accession>
<gene>
    <name evidence="9" type="ORF">SAMN04488567_3300</name>
</gene>
<keyword evidence="3 7" id="KW-0997">Cell inner membrane</keyword>
<protein>
    <recommendedName>
        <fullName evidence="7">TRAP transporter large permease protein</fullName>
    </recommendedName>
</protein>
<dbReference type="PANTHER" id="PTHR33362:SF2">
    <property type="entry name" value="TRAP TRANSPORTER LARGE PERMEASE PROTEIN"/>
    <property type="match status" value="1"/>
</dbReference>
<feature type="transmembrane region" description="Helical" evidence="7">
    <location>
        <begin position="63"/>
        <end position="81"/>
    </location>
</feature>
<evidence type="ECO:0000256" key="4">
    <source>
        <dbReference type="ARBA" id="ARBA00022692"/>
    </source>
</evidence>
<dbReference type="STRING" id="521013.SAMN04488567_3300"/>
<keyword evidence="10" id="KW-1185">Reference proteome</keyword>
<keyword evidence="2" id="KW-1003">Cell membrane</keyword>
<comment type="similarity">
    <text evidence="7">Belongs to the TRAP transporter large permease family.</text>
</comment>
<feature type="domain" description="TRAP C4-dicarboxylate transport system permease DctM subunit" evidence="8">
    <location>
        <begin position="18"/>
        <end position="423"/>
    </location>
</feature>
<evidence type="ECO:0000313" key="9">
    <source>
        <dbReference type="EMBL" id="SDF04111.1"/>
    </source>
</evidence>
<dbReference type="NCBIfam" id="TIGR00786">
    <property type="entry name" value="dctM"/>
    <property type="match status" value="1"/>
</dbReference>
<evidence type="ECO:0000256" key="2">
    <source>
        <dbReference type="ARBA" id="ARBA00022475"/>
    </source>
</evidence>
<dbReference type="Proteomes" id="UP000198922">
    <property type="component" value="Unassembled WGS sequence"/>
</dbReference>
<feature type="transmembrane region" description="Helical" evidence="7">
    <location>
        <begin position="280"/>
        <end position="301"/>
    </location>
</feature>
<feature type="transmembrane region" description="Helical" evidence="7">
    <location>
        <begin position="177"/>
        <end position="201"/>
    </location>
</feature>